<name>A0ABS7QTA7_9ACTN</name>
<gene>
    <name evidence="4" type="ORF">K7472_16320</name>
</gene>
<dbReference type="InterPro" id="IPR009081">
    <property type="entry name" value="PP-bd_ACP"/>
</dbReference>
<dbReference type="PROSITE" id="PS00012">
    <property type="entry name" value="PHOSPHOPANTETHEINE"/>
    <property type="match status" value="1"/>
</dbReference>
<evidence type="ECO:0000313" key="4">
    <source>
        <dbReference type="EMBL" id="MBY8886421.1"/>
    </source>
</evidence>
<keyword evidence="5" id="KW-1185">Reference proteome</keyword>
<proteinExistence type="predicted"/>
<reference evidence="4 5" key="1">
    <citation type="submission" date="2021-08" db="EMBL/GenBank/DDBJ databases">
        <title>Streptomyces sp. PTM05 isolated from lichen.</title>
        <authorList>
            <person name="Somphong A."/>
            <person name="Phongsopitanun W."/>
            <person name="Tanasupawat S."/>
        </authorList>
    </citation>
    <scope>NUCLEOTIDE SEQUENCE [LARGE SCALE GENOMIC DNA]</scope>
    <source>
        <strain evidence="4 5">Ptm05</strain>
    </source>
</reference>
<evidence type="ECO:0000313" key="5">
    <source>
        <dbReference type="Proteomes" id="UP001198565"/>
    </source>
</evidence>
<evidence type="ECO:0000256" key="1">
    <source>
        <dbReference type="ARBA" id="ARBA00022450"/>
    </source>
</evidence>
<dbReference type="Pfam" id="PF00550">
    <property type="entry name" value="PP-binding"/>
    <property type="match status" value="1"/>
</dbReference>
<protein>
    <recommendedName>
        <fullName evidence="3">Carrier domain-containing protein</fullName>
    </recommendedName>
</protein>
<feature type="domain" description="Carrier" evidence="3">
    <location>
        <begin position="3"/>
        <end position="81"/>
    </location>
</feature>
<dbReference type="SUPFAM" id="SSF47336">
    <property type="entry name" value="ACP-like"/>
    <property type="match status" value="1"/>
</dbReference>
<evidence type="ECO:0000259" key="3">
    <source>
        <dbReference type="PROSITE" id="PS50075"/>
    </source>
</evidence>
<comment type="caution">
    <text evidence="4">The sequence shown here is derived from an EMBL/GenBank/DDBJ whole genome shotgun (WGS) entry which is preliminary data.</text>
</comment>
<sequence length="92" mass="9664">MAHEWDERFASLLTAVLPPSARDAGLTPDLDLKKAGLDSLATIELLVSLEDEYGVEFPEEVLTGATFATPAALWRVLSAQGAGRAEAGPLAA</sequence>
<dbReference type="EMBL" id="JAINVZ010000010">
    <property type="protein sequence ID" value="MBY8886421.1"/>
    <property type="molecule type" value="Genomic_DNA"/>
</dbReference>
<dbReference type="PROSITE" id="PS50075">
    <property type="entry name" value="CARRIER"/>
    <property type="match status" value="1"/>
</dbReference>
<dbReference type="InterPro" id="IPR036736">
    <property type="entry name" value="ACP-like_sf"/>
</dbReference>
<keyword evidence="1" id="KW-0596">Phosphopantetheine</keyword>
<dbReference type="Proteomes" id="UP001198565">
    <property type="component" value="Unassembled WGS sequence"/>
</dbReference>
<accession>A0ABS7QTA7</accession>
<dbReference type="RefSeq" id="WP_222978629.1">
    <property type="nucleotide sequence ID" value="NZ_JAINVZ010000010.1"/>
</dbReference>
<organism evidence="4 5">
    <name type="scientific">Streptantibioticus parmotrematis</name>
    <dbReference type="NCBI Taxonomy" id="2873249"/>
    <lineage>
        <taxon>Bacteria</taxon>
        <taxon>Bacillati</taxon>
        <taxon>Actinomycetota</taxon>
        <taxon>Actinomycetes</taxon>
        <taxon>Kitasatosporales</taxon>
        <taxon>Streptomycetaceae</taxon>
        <taxon>Streptantibioticus</taxon>
    </lineage>
</organism>
<dbReference type="Gene3D" id="1.10.1200.10">
    <property type="entry name" value="ACP-like"/>
    <property type="match status" value="1"/>
</dbReference>
<evidence type="ECO:0000256" key="2">
    <source>
        <dbReference type="ARBA" id="ARBA00022553"/>
    </source>
</evidence>
<dbReference type="InterPro" id="IPR006162">
    <property type="entry name" value="Ppantetheine_attach_site"/>
</dbReference>
<keyword evidence="2" id="KW-0597">Phosphoprotein</keyword>